<dbReference type="AlphaFoldDB" id="A0AAD4PGZ6"/>
<evidence type="ECO:0000256" key="13">
    <source>
        <dbReference type="SAM" id="MobiDB-lite"/>
    </source>
</evidence>
<feature type="region of interest" description="Disordered" evidence="13">
    <location>
        <begin position="1"/>
        <end position="21"/>
    </location>
</feature>
<gene>
    <name evidence="15" type="ORF">KR093_005126</name>
</gene>
<keyword evidence="6 12" id="KW-0479">Metal-binding</keyword>
<dbReference type="PANTHER" id="PTHR12998:SF0">
    <property type="entry name" value="TRNA:M(4)X MODIFICATION ENZYME TRM13 HOMOLOG"/>
    <property type="match status" value="1"/>
</dbReference>
<keyword evidence="8 12" id="KW-0862">Zinc</keyword>
<dbReference type="GO" id="GO:0030488">
    <property type="term" value="P:tRNA methylation"/>
    <property type="evidence" value="ECO:0007669"/>
    <property type="project" value="InterPro"/>
</dbReference>
<accession>A0AAD4PGZ6</accession>
<keyword evidence="2 12" id="KW-0489">Methyltransferase</keyword>
<keyword evidence="5 12" id="KW-0819">tRNA processing</keyword>
<comment type="function">
    <text evidence="12">tRNA methylase which 2'-O-methylates cytidine(4) in tRNA(Pro) and tRNA(Gly)(GCC), and adenosine(4) in tRNA(His).</text>
</comment>
<dbReference type="GO" id="GO:0106050">
    <property type="term" value="F:tRNA 2'-O-methyltransferase activity"/>
    <property type="evidence" value="ECO:0007669"/>
    <property type="project" value="UniProtKB-UniRule"/>
</dbReference>
<evidence type="ECO:0000256" key="11">
    <source>
        <dbReference type="ARBA" id="ARBA00049393"/>
    </source>
</evidence>
<evidence type="ECO:0000259" key="14">
    <source>
        <dbReference type="PROSITE" id="PS51800"/>
    </source>
</evidence>
<evidence type="ECO:0000256" key="7">
    <source>
        <dbReference type="ARBA" id="ARBA00022771"/>
    </source>
</evidence>
<comment type="caution">
    <text evidence="15">The sequence shown here is derived from an EMBL/GenBank/DDBJ whole genome shotgun (WGS) entry which is preliminary data.</text>
</comment>
<dbReference type="Pfam" id="PF05253">
    <property type="entry name" value="zf-U11-48K"/>
    <property type="match status" value="1"/>
</dbReference>
<comment type="catalytic activity">
    <reaction evidence="11 12">
        <text>adenosine(4) in tRNA(His) + S-adenosyl-L-methionine = 2'-O-methyladenosine(4) in tRNA(His) + S-adenosyl-L-homocysteine + H(+)</text>
        <dbReference type="Rhea" id="RHEA:43196"/>
        <dbReference type="Rhea" id="RHEA-COMP:10401"/>
        <dbReference type="Rhea" id="RHEA-COMP:10402"/>
        <dbReference type="ChEBI" id="CHEBI:15378"/>
        <dbReference type="ChEBI" id="CHEBI:57856"/>
        <dbReference type="ChEBI" id="CHEBI:59789"/>
        <dbReference type="ChEBI" id="CHEBI:74411"/>
        <dbReference type="ChEBI" id="CHEBI:74477"/>
        <dbReference type="EC" id="2.1.1.225"/>
    </reaction>
</comment>
<dbReference type="InterPro" id="IPR021721">
    <property type="entry name" value="Znf_CCCH-type_TRM13"/>
</dbReference>
<dbReference type="Pfam" id="PF11722">
    <property type="entry name" value="zf-TRM13_CCCH"/>
    <property type="match status" value="1"/>
</dbReference>
<evidence type="ECO:0000256" key="10">
    <source>
        <dbReference type="ARBA" id="ARBA00048635"/>
    </source>
</evidence>
<name>A0AAD4PGZ6_9MUSC</name>
<dbReference type="GO" id="GO:0008270">
    <property type="term" value="F:zinc ion binding"/>
    <property type="evidence" value="ECO:0007669"/>
    <property type="project" value="UniProtKB-KW"/>
</dbReference>
<comment type="catalytic activity">
    <reaction evidence="9 12">
        <text>cytidine(4) in tRNA(Pro) + S-adenosyl-L-methionine = 2'-O-methylcytidine(4) in tRNA(Pro) + S-adenosyl-L-homocysteine + H(+)</text>
        <dbReference type="Rhea" id="RHEA:32767"/>
        <dbReference type="Rhea" id="RHEA-COMP:10397"/>
        <dbReference type="Rhea" id="RHEA-COMP:10398"/>
        <dbReference type="ChEBI" id="CHEBI:15378"/>
        <dbReference type="ChEBI" id="CHEBI:57856"/>
        <dbReference type="ChEBI" id="CHEBI:59789"/>
        <dbReference type="ChEBI" id="CHEBI:74495"/>
        <dbReference type="ChEBI" id="CHEBI:82748"/>
        <dbReference type="EC" id="2.1.1.225"/>
    </reaction>
</comment>
<sequence length="445" mass="50002">MADASPAKRPKMTTGMEAAAPQPAAANGSCAHWVYRKKRYCKMTPNKGSLYCGAHEPPSEESLENSDAERIPCPLDSKHTVFKRKLAKHLTICNARDQVSSIPYIVKNINAGEELDLNNQQQLDDDEKLKLHELEDAEFYGVIEKVKQLYATHIADKIEEIHLKHASLEEPLSHEEYGAETRKHLVQTSALLGILDHDKQLTNNTSYIEFGAGKGQLAFYLATALDSQQLLNSQVVLVDRLSLRHKKDNKLTNKQLVQRIRADIADLKMSQLPELQSTQRNVALSKHLCGAATDLTLRCILADGSCSTDYILIALCCHHRCSWRSYVGKAWLQAAGITPREFVIITKMVSWAVCGSGLSRERRKAIAEAEAHAQQETQPEATQRLCREERESIGYQCKRVLDFGRLEHLKANGYEASLKFYVPRDVTLENVILLARRAKCNKNDS</sequence>
<dbReference type="InterPro" id="IPR039044">
    <property type="entry name" value="Trm13"/>
</dbReference>
<evidence type="ECO:0000256" key="9">
    <source>
        <dbReference type="ARBA" id="ARBA00048165"/>
    </source>
</evidence>
<evidence type="ECO:0000256" key="12">
    <source>
        <dbReference type="RuleBase" id="RU367103"/>
    </source>
</evidence>
<feature type="domain" description="CHHC U11-48K-type" evidence="14">
    <location>
        <begin position="70"/>
        <end position="97"/>
    </location>
</feature>
<keyword evidence="3 12" id="KW-0808">Transferase</keyword>
<dbReference type="PROSITE" id="PS51800">
    <property type="entry name" value="ZF_CHHC_U11_48K"/>
    <property type="match status" value="1"/>
</dbReference>
<proteinExistence type="inferred from homology"/>
<comment type="catalytic activity">
    <reaction evidence="10 12">
        <text>cytidine(4) in tRNA(Gly)(GCC) + S-adenosyl-L-methionine = 2'-O-methylcytidine(4) in tRNA(Gly)(GCC) + S-adenosyl-L-homocysteine + H(+)</text>
        <dbReference type="Rhea" id="RHEA:43192"/>
        <dbReference type="Rhea" id="RHEA-COMP:10399"/>
        <dbReference type="Rhea" id="RHEA-COMP:10400"/>
        <dbReference type="ChEBI" id="CHEBI:15378"/>
        <dbReference type="ChEBI" id="CHEBI:57856"/>
        <dbReference type="ChEBI" id="CHEBI:59789"/>
        <dbReference type="ChEBI" id="CHEBI:74495"/>
        <dbReference type="ChEBI" id="CHEBI:82748"/>
        <dbReference type="EC" id="2.1.1.225"/>
    </reaction>
</comment>
<dbReference type="Pfam" id="PF05206">
    <property type="entry name" value="TRM13"/>
    <property type="match status" value="1"/>
</dbReference>
<evidence type="ECO:0000256" key="4">
    <source>
        <dbReference type="ARBA" id="ARBA00022691"/>
    </source>
</evidence>
<dbReference type="InterPro" id="IPR022776">
    <property type="entry name" value="TRM13/UPF0224_CHHC_Znf_dom"/>
</dbReference>
<evidence type="ECO:0000256" key="8">
    <source>
        <dbReference type="ARBA" id="ARBA00022833"/>
    </source>
</evidence>
<comment type="similarity">
    <text evidence="1 12">Belongs to the methyltransferase TRM13 family.</text>
</comment>
<evidence type="ECO:0000256" key="2">
    <source>
        <dbReference type="ARBA" id="ARBA00022603"/>
    </source>
</evidence>
<organism evidence="15 16">
    <name type="scientific">Drosophila rubida</name>
    <dbReference type="NCBI Taxonomy" id="30044"/>
    <lineage>
        <taxon>Eukaryota</taxon>
        <taxon>Metazoa</taxon>
        <taxon>Ecdysozoa</taxon>
        <taxon>Arthropoda</taxon>
        <taxon>Hexapoda</taxon>
        <taxon>Insecta</taxon>
        <taxon>Pterygota</taxon>
        <taxon>Neoptera</taxon>
        <taxon>Endopterygota</taxon>
        <taxon>Diptera</taxon>
        <taxon>Brachycera</taxon>
        <taxon>Muscomorpha</taxon>
        <taxon>Ephydroidea</taxon>
        <taxon>Drosophilidae</taxon>
        <taxon>Drosophila</taxon>
    </lineage>
</organism>
<reference evidence="15" key="1">
    <citation type="journal article" date="2021" name="Mol. Ecol. Resour.">
        <title>Phylogenomic analyses of the genus Drosophila reveals genomic signals of climate adaptation.</title>
        <authorList>
            <person name="Li F."/>
            <person name="Rane R.V."/>
            <person name="Luria V."/>
            <person name="Xiong Z."/>
            <person name="Chen J."/>
            <person name="Li Z."/>
            <person name="Catullo R.A."/>
            <person name="Griffin P.C."/>
            <person name="Schiffer M."/>
            <person name="Pearce S."/>
            <person name="Lee S.F."/>
            <person name="McElroy K."/>
            <person name="Stocker A."/>
            <person name="Shirriffs J."/>
            <person name="Cockerell F."/>
            <person name="Coppin C."/>
            <person name="Sgro C.M."/>
            <person name="Karger A."/>
            <person name="Cain J.W."/>
            <person name="Weber J.A."/>
            <person name="Santpere G."/>
            <person name="Kirschner M.W."/>
            <person name="Hoffmann A.A."/>
            <person name="Oakeshott J.G."/>
            <person name="Zhang G."/>
        </authorList>
    </citation>
    <scope>NUCLEOTIDE SEQUENCE</scope>
    <source>
        <strain evidence="15">BGI-SZ-2011g</strain>
    </source>
</reference>
<dbReference type="PANTHER" id="PTHR12998">
    <property type="entry name" value="TRNA:M(4)X MODIFICATION ENZYME TRM13 HOMOLOG"/>
    <property type="match status" value="1"/>
</dbReference>
<evidence type="ECO:0000313" key="15">
    <source>
        <dbReference type="EMBL" id="KAH8359199.1"/>
    </source>
</evidence>
<keyword evidence="7 12" id="KW-0863">Zinc-finger</keyword>
<evidence type="ECO:0000256" key="5">
    <source>
        <dbReference type="ARBA" id="ARBA00022694"/>
    </source>
</evidence>
<protein>
    <recommendedName>
        <fullName evidence="12">tRNA:m(4)X modification enzyme TRM13</fullName>
        <ecNumber evidence="12">2.1.1.225</ecNumber>
    </recommendedName>
</protein>
<dbReference type="Proteomes" id="UP001200034">
    <property type="component" value="Unassembled WGS sequence"/>
</dbReference>
<evidence type="ECO:0000256" key="3">
    <source>
        <dbReference type="ARBA" id="ARBA00022679"/>
    </source>
</evidence>
<keyword evidence="4 12" id="KW-0949">S-adenosyl-L-methionine</keyword>
<dbReference type="InterPro" id="IPR007871">
    <property type="entry name" value="Methyltransferase_TRM13"/>
</dbReference>
<keyword evidence="16" id="KW-1185">Reference proteome</keyword>
<evidence type="ECO:0000313" key="16">
    <source>
        <dbReference type="Proteomes" id="UP001200034"/>
    </source>
</evidence>
<evidence type="ECO:0000256" key="6">
    <source>
        <dbReference type="ARBA" id="ARBA00022723"/>
    </source>
</evidence>
<evidence type="ECO:0000256" key="1">
    <source>
        <dbReference type="ARBA" id="ARBA00005265"/>
    </source>
</evidence>
<dbReference type="EC" id="2.1.1.225" evidence="12"/>
<dbReference type="EMBL" id="JAJJHW010003409">
    <property type="protein sequence ID" value="KAH8359199.1"/>
    <property type="molecule type" value="Genomic_DNA"/>
</dbReference>